<evidence type="ECO:0000313" key="5">
    <source>
        <dbReference type="Proteomes" id="UP000198406"/>
    </source>
</evidence>
<accession>A0A1Z5KEQ1</accession>
<dbReference type="GO" id="GO:0016887">
    <property type="term" value="F:ATP hydrolysis activity"/>
    <property type="evidence" value="ECO:0007669"/>
    <property type="project" value="InterPro"/>
</dbReference>
<evidence type="ECO:0000256" key="1">
    <source>
        <dbReference type="SAM" id="Coils"/>
    </source>
</evidence>
<comment type="caution">
    <text evidence="4">The sequence shown here is derived from an EMBL/GenBank/DDBJ whole genome shotgun (WGS) entry which is preliminary data.</text>
</comment>
<dbReference type="Pfam" id="PF13476">
    <property type="entry name" value="AAA_23"/>
    <property type="match status" value="1"/>
</dbReference>
<feature type="domain" description="Rad50/SbcC-type AAA" evidence="3">
    <location>
        <begin position="516"/>
        <end position="745"/>
    </location>
</feature>
<keyword evidence="1" id="KW-0175">Coiled coil</keyword>
<feature type="coiled-coil region" evidence="1">
    <location>
        <begin position="921"/>
        <end position="1045"/>
    </location>
</feature>
<sequence length="1234" mass="138071">MFASQSFHVGDLIVKKTEGSDNITGVVKEVRGSGWYEVELENDKRVIKCRGSSLLRRTDLPVLRVENTSRIELQEVYVADTPLWDVPPPTTIFDLDAAVRQLQSDPPLHQRDLEYLKHVSHHMSYEKWVVFTDLHCYSETLNTTLKVLDHVHELAITRNAGVLFLGDWWHHRGTLRVDCLNAVLNSLKNWTVPMVMIPGNHDQVTLGGHIHGLTALENSYQVRDKTGSGKRYPGPLIFSYPTKFLDALFIPHVRDNAIMESLLQSSLSKSADAIFVHADTSGAYMNDLIVSRDGISISLFPPDKPIYSGHFHKPHVVKSKRNRLEYLGSPYQVSLSEAHQQKALIVVNAADKWNCIERIPINIGRKHFRVNSIDDFLRLHPSNQISADNTVMRPGDRVVLTLNRQIYATAKLTKNGEENKQLEAQAQALRSHGVVVEIREVKESTSGTVTPWATPEEDLDPASLWNKYLYESLDQGSVSQDLSEELKEQGLKMLESLADDVTSNGLRSQTKLLFESVSVEGFGPFQQKVEYPLKNRGLILLRGVNEDAGSDSNGSGKTSLAVSILWALTGTTDPRPSQDYKVSDVVNDSCKVSAIDGKACHFGSPNNFQSSRVIVNGELNGIKFAISRTKTLSRGGLTFIFGGDDLTAQSVQETQKIINEKLGISAELLSRTLFHGQHSLNGLLESTDTKLKDELSLIVPLDIWQKAASLARKKSSSASKVEAQLDGMICVRLADLETAREKLNFTSAQMEKARLRRDASLGTFKEFAVALPTESDTITQTKSLGLLKSELVSCESYILELEKELTSTKGLLDQDLVACDGEIKKLESSLVELEALERNVHHEQQVMLGHLEVAKERLARLETMWKVDLSHEVPKDFRLPKECPTCSQAINDLNHSHQDKSLQLSVVESMTLAFVEHETMIRQAEERTDDLQMTRDRTKALREEVGRMLQDRDKSARKWTAEIRDMESNLHRERNRQRELSKQLSELASSIDRNLQKASLDASLQEASEKVRYLEMTVESVREEVTKLEETLFELNRQRDQHSRSSVVMSELSQLFSPKGIQSFILKNTIADLETATQTFLTEISDGTQQLHLSLESGEGISRRAFVTGNGGNYMERPLGSLSGGQWRRCSLALNFGFAELIARRGKFRSSLCILDEPLTHLDRSGRSDVGRLLRRFVRQSQSGTEGAALGLSFETVLIILQDLAAEELEESFDSVDQVIKQGSVSSVVIDGGL</sequence>
<protein>
    <recommendedName>
        <fullName evidence="6">Calcineurin-like phosphoesterase domain-containing protein</fullName>
    </recommendedName>
</protein>
<dbReference type="OrthoDB" id="18797at2759"/>
<reference evidence="4 5" key="1">
    <citation type="journal article" date="2015" name="Plant Cell">
        <title>Oil accumulation by the oleaginous diatom Fistulifera solaris as revealed by the genome and transcriptome.</title>
        <authorList>
            <person name="Tanaka T."/>
            <person name="Maeda Y."/>
            <person name="Veluchamy A."/>
            <person name="Tanaka M."/>
            <person name="Abida H."/>
            <person name="Marechal E."/>
            <person name="Bowler C."/>
            <person name="Muto M."/>
            <person name="Sunaga Y."/>
            <person name="Tanaka M."/>
            <person name="Yoshino T."/>
            <person name="Taniguchi T."/>
            <person name="Fukuda Y."/>
            <person name="Nemoto M."/>
            <person name="Matsumoto M."/>
            <person name="Wong P.S."/>
            <person name="Aburatani S."/>
            <person name="Fujibuchi W."/>
        </authorList>
    </citation>
    <scope>NUCLEOTIDE SEQUENCE [LARGE SCALE GENOMIC DNA]</scope>
    <source>
        <strain evidence="4 5">JPCC DA0580</strain>
    </source>
</reference>
<keyword evidence="5" id="KW-1185">Reference proteome</keyword>
<evidence type="ECO:0008006" key="6">
    <source>
        <dbReference type="Google" id="ProtNLM"/>
    </source>
</evidence>
<dbReference type="PANTHER" id="PTHR32114">
    <property type="entry name" value="ABC TRANSPORTER ABCH.3"/>
    <property type="match status" value="1"/>
</dbReference>
<dbReference type="Proteomes" id="UP000198406">
    <property type="component" value="Unassembled WGS sequence"/>
</dbReference>
<dbReference type="Gene3D" id="3.60.21.10">
    <property type="match status" value="1"/>
</dbReference>
<proteinExistence type="predicted"/>
<evidence type="ECO:0000259" key="3">
    <source>
        <dbReference type="Pfam" id="PF13476"/>
    </source>
</evidence>
<name>A0A1Z5KEQ1_FISSO</name>
<dbReference type="AlphaFoldDB" id="A0A1Z5KEQ1"/>
<evidence type="ECO:0000313" key="4">
    <source>
        <dbReference type="EMBL" id="GAX24428.1"/>
    </source>
</evidence>
<dbReference type="EMBL" id="BDSP01000207">
    <property type="protein sequence ID" value="GAX24428.1"/>
    <property type="molecule type" value="Genomic_DNA"/>
</dbReference>
<dbReference type="SUPFAM" id="SSF52540">
    <property type="entry name" value="P-loop containing nucleoside triphosphate hydrolases"/>
    <property type="match status" value="1"/>
</dbReference>
<dbReference type="SUPFAM" id="SSF56300">
    <property type="entry name" value="Metallo-dependent phosphatases"/>
    <property type="match status" value="1"/>
</dbReference>
<feature type="domain" description="Calcineurin-like phosphoesterase" evidence="2">
    <location>
        <begin position="129"/>
        <end position="223"/>
    </location>
</feature>
<dbReference type="Pfam" id="PF00149">
    <property type="entry name" value="Metallophos"/>
    <property type="match status" value="1"/>
</dbReference>
<dbReference type="PANTHER" id="PTHR32114:SF2">
    <property type="entry name" value="ABC TRANSPORTER ABCH.3"/>
    <property type="match status" value="1"/>
</dbReference>
<gene>
    <name evidence="4" type="ORF">FisN_4Lh565</name>
</gene>
<evidence type="ECO:0000259" key="2">
    <source>
        <dbReference type="Pfam" id="PF00149"/>
    </source>
</evidence>
<dbReference type="InterPro" id="IPR004843">
    <property type="entry name" value="Calcineurin-like_PHP"/>
</dbReference>
<dbReference type="Gene3D" id="3.40.50.300">
    <property type="entry name" value="P-loop containing nucleotide triphosphate hydrolases"/>
    <property type="match status" value="2"/>
</dbReference>
<dbReference type="GO" id="GO:0006302">
    <property type="term" value="P:double-strand break repair"/>
    <property type="evidence" value="ECO:0007669"/>
    <property type="project" value="InterPro"/>
</dbReference>
<organism evidence="4 5">
    <name type="scientific">Fistulifera solaris</name>
    <name type="common">Oleaginous diatom</name>
    <dbReference type="NCBI Taxonomy" id="1519565"/>
    <lineage>
        <taxon>Eukaryota</taxon>
        <taxon>Sar</taxon>
        <taxon>Stramenopiles</taxon>
        <taxon>Ochrophyta</taxon>
        <taxon>Bacillariophyta</taxon>
        <taxon>Bacillariophyceae</taxon>
        <taxon>Bacillariophycidae</taxon>
        <taxon>Naviculales</taxon>
        <taxon>Naviculaceae</taxon>
        <taxon>Fistulifera</taxon>
    </lineage>
</organism>
<dbReference type="InterPro" id="IPR027417">
    <property type="entry name" value="P-loop_NTPase"/>
</dbReference>
<dbReference type="InParanoid" id="A0A1Z5KEQ1"/>
<dbReference type="InterPro" id="IPR038729">
    <property type="entry name" value="Rad50/SbcC_AAA"/>
</dbReference>
<dbReference type="InterPro" id="IPR029052">
    <property type="entry name" value="Metallo-depent_PP-like"/>
</dbReference>